<feature type="domain" description="ATP-grasp" evidence="14">
    <location>
        <begin position="109"/>
        <end position="314"/>
    </location>
</feature>
<name>A0ABS8AMW9_9BACT</name>
<dbReference type="GO" id="GO:0004637">
    <property type="term" value="F:phosphoribosylamine-glycine ligase activity"/>
    <property type="evidence" value="ECO:0007669"/>
    <property type="project" value="UniProtKB-EC"/>
</dbReference>
<dbReference type="InterPro" id="IPR011761">
    <property type="entry name" value="ATP-grasp"/>
</dbReference>
<dbReference type="InterPro" id="IPR020560">
    <property type="entry name" value="PRibGlycinamide_synth_C-dom"/>
</dbReference>
<dbReference type="Gene3D" id="3.30.470.20">
    <property type="entry name" value="ATP-grasp fold, B domain"/>
    <property type="match status" value="1"/>
</dbReference>
<evidence type="ECO:0000256" key="8">
    <source>
        <dbReference type="ARBA" id="ARBA00022840"/>
    </source>
</evidence>
<dbReference type="Gene3D" id="3.90.600.10">
    <property type="entry name" value="Phosphoribosylglycinamide synthetase, C-terminal domain"/>
    <property type="match status" value="1"/>
</dbReference>
<accession>A0ABS8AMW9</accession>
<dbReference type="SMART" id="SM01209">
    <property type="entry name" value="GARS_A"/>
    <property type="match status" value="1"/>
</dbReference>
<keyword evidence="6 13" id="KW-0547">Nucleotide-binding</keyword>
<keyword evidence="8 13" id="KW-0067">ATP-binding</keyword>
<dbReference type="SUPFAM" id="SSF52440">
    <property type="entry name" value="PreATP-grasp domain"/>
    <property type="match status" value="1"/>
</dbReference>
<dbReference type="Gene3D" id="3.40.50.20">
    <property type="match status" value="1"/>
</dbReference>
<evidence type="ECO:0000256" key="5">
    <source>
        <dbReference type="ARBA" id="ARBA00022598"/>
    </source>
</evidence>
<dbReference type="PROSITE" id="PS00184">
    <property type="entry name" value="GARS"/>
    <property type="match status" value="1"/>
</dbReference>
<dbReference type="NCBIfam" id="TIGR00877">
    <property type="entry name" value="purD"/>
    <property type="match status" value="1"/>
</dbReference>
<organism evidence="15 16">
    <name type="scientific">Hymenobacter lucidus</name>
    <dbReference type="NCBI Taxonomy" id="2880930"/>
    <lineage>
        <taxon>Bacteria</taxon>
        <taxon>Pseudomonadati</taxon>
        <taxon>Bacteroidota</taxon>
        <taxon>Cytophagia</taxon>
        <taxon>Cytophagales</taxon>
        <taxon>Hymenobacteraceae</taxon>
        <taxon>Hymenobacter</taxon>
    </lineage>
</organism>
<dbReference type="InterPro" id="IPR011054">
    <property type="entry name" value="Rudment_hybrid_motif"/>
</dbReference>
<dbReference type="Gene3D" id="3.30.1490.20">
    <property type="entry name" value="ATP-grasp fold, A domain"/>
    <property type="match status" value="1"/>
</dbReference>
<protein>
    <recommendedName>
        <fullName evidence="4 12">Phosphoribosylamine--glycine ligase</fullName>
        <ecNumber evidence="4 12">6.3.4.13</ecNumber>
    </recommendedName>
    <alternativeName>
        <fullName evidence="12">GARS</fullName>
    </alternativeName>
    <alternativeName>
        <fullName evidence="10 12">Glycinamide ribonucleotide synthetase</fullName>
    </alternativeName>
    <alternativeName>
        <fullName evidence="11 12">Phosphoribosylglycinamide synthetase</fullName>
    </alternativeName>
</protein>
<evidence type="ECO:0000256" key="3">
    <source>
        <dbReference type="ARBA" id="ARBA00005174"/>
    </source>
</evidence>
<comment type="pathway">
    <text evidence="3 12">Purine metabolism; IMP biosynthesis via de novo pathway; N(1)-(5-phospho-D-ribosyl)glycinamide from 5-phospho-alpha-D-ribose 1-diphosphate: step 2/2.</text>
</comment>
<comment type="similarity">
    <text evidence="9 12">Belongs to the GARS family.</text>
</comment>
<dbReference type="InterPro" id="IPR016185">
    <property type="entry name" value="PreATP-grasp_dom_sf"/>
</dbReference>
<evidence type="ECO:0000313" key="16">
    <source>
        <dbReference type="Proteomes" id="UP001165296"/>
    </source>
</evidence>
<comment type="caution">
    <text evidence="15">The sequence shown here is derived from an EMBL/GenBank/DDBJ whole genome shotgun (WGS) entry which is preliminary data.</text>
</comment>
<keyword evidence="5 12" id="KW-0436">Ligase</keyword>
<dbReference type="InterPro" id="IPR020562">
    <property type="entry name" value="PRibGlycinamide_synth_N"/>
</dbReference>
<dbReference type="Proteomes" id="UP001165296">
    <property type="component" value="Unassembled WGS sequence"/>
</dbReference>
<evidence type="ECO:0000256" key="11">
    <source>
        <dbReference type="ARBA" id="ARBA00042864"/>
    </source>
</evidence>
<dbReference type="InterPro" id="IPR020559">
    <property type="entry name" value="PRibGlycinamide_synth_CS"/>
</dbReference>
<proteinExistence type="inferred from homology"/>
<reference evidence="15" key="1">
    <citation type="submission" date="2021-10" db="EMBL/GenBank/DDBJ databases">
        <authorList>
            <person name="Dean J.D."/>
            <person name="Kim M.K."/>
            <person name="Newey C.N."/>
            <person name="Stoker T.S."/>
            <person name="Thompson D.W."/>
            <person name="Grose J.H."/>
        </authorList>
    </citation>
    <scope>NUCLEOTIDE SEQUENCE</scope>
    <source>
        <strain evidence="15">BT178</strain>
    </source>
</reference>
<dbReference type="EMBL" id="JAJADR010000001">
    <property type="protein sequence ID" value="MCB2406779.1"/>
    <property type="molecule type" value="Genomic_DNA"/>
</dbReference>
<dbReference type="RefSeq" id="WP_226171248.1">
    <property type="nucleotide sequence ID" value="NZ_JAJADR010000001.1"/>
</dbReference>
<evidence type="ECO:0000256" key="7">
    <source>
        <dbReference type="ARBA" id="ARBA00022755"/>
    </source>
</evidence>
<dbReference type="EC" id="6.3.4.13" evidence="4 12"/>
<comment type="catalytic activity">
    <reaction evidence="12">
        <text>5-phospho-beta-D-ribosylamine + glycine + ATP = N(1)-(5-phospho-beta-D-ribosyl)glycinamide + ADP + phosphate + H(+)</text>
        <dbReference type="Rhea" id="RHEA:17453"/>
        <dbReference type="ChEBI" id="CHEBI:15378"/>
        <dbReference type="ChEBI" id="CHEBI:30616"/>
        <dbReference type="ChEBI" id="CHEBI:43474"/>
        <dbReference type="ChEBI" id="CHEBI:57305"/>
        <dbReference type="ChEBI" id="CHEBI:58681"/>
        <dbReference type="ChEBI" id="CHEBI:143788"/>
        <dbReference type="ChEBI" id="CHEBI:456216"/>
        <dbReference type="EC" id="6.3.4.13"/>
    </reaction>
</comment>
<evidence type="ECO:0000313" key="15">
    <source>
        <dbReference type="EMBL" id="MCB2406779.1"/>
    </source>
</evidence>
<gene>
    <name evidence="12 15" type="primary">purD</name>
    <name evidence="15" type="ORF">LGH74_02205</name>
</gene>
<evidence type="ECO:0000256" key="9">
    <source>
        <dbReference type="ARBA" id="ARBA00038345"/>
    </source>
</evidence>
<evidence type="ECO:0000256" key="1">
    <source>
        <dbReference type="ARBA" id="ARBA00001936"/>
    </source>
</evidence>
<dbReference type="SUPFAM" id="SSF51246">
    <property type="entry name" value="Rudiment single hybrid motif"/>
    <property type="match status" value="1"/>
</dbReference>
<dbReference type="InterPro" id="IPR037123">
    <property type="entry name" value="PRibGlycinamide_synth_C_sf"/>
</dbReference>
<evidence type="ECO:0000256" key="4">
    <source>
        <dbReference type="ARBA" id="ARBA00013255"/>
    </source>
</evidence>
<evidence type="ECO:0000256" key="6">
    <source>
        <dbReference type="ARBA" id="ARBA00022741"/>
    </source>
</evidence>
<keyword evidence="7 12" id="KW-0658">Purine biosynthesis</keyword>
<dbReference type="InterPro" id="IPR013815">
    <property type="entry name" value="ATP_grasp_subdomain_1"/>
</dbReference>
<dbReference type="PANTHER" id="PTHR43472">
    <property type="entry name" value="PHOSPHORIBOSYLAMINE--GLYCINE LIGASE"/>
    <property type="match status" value="1"/>
</dbReference>
<dbReference type="HAMAP" id="MF_00138">
    <property type="entry name" value="GARS"/>
    <property type="match status" value="1"/>
</dbReference>
<evidence type="ECO:0000256" key="12">
    <source>
        <dbReference type="HAMAP-Rule" id="MF_00138"/>
    </source>
</evidence>
<sequence length="428" mass="45931">MTSSSHKTIVLLGGGAREHAMAWKLTRDGATVHVLPGNAGIPNSHPDISATDFPAIQSFCQTHGVKLIVVGPEAPLAAGVVDYFAGSDIRVFGPSRAGAVLESSKVWSKDFMRRHGVATAMSWQYRSDKLDQARAKATELDGQVVVKYDGLAAGKGVYVCSSVAEAQAALDDLQQQHSGWFSFLLEEKLTGPEISIIGITDGNRVRLLASSQDHKQLLAGDQGPNTGGMGAYTPVTFAEDNVMAAIRTSIVDPTLRGLQGEQFDFRGFLYFGIMLTSQGPKLLEYNVRLGDPEAEVLLPAMESSLLELIEAALDGKLQQTVVRHRPGFYVGVVLASGGYPAADFPTGFPITGLDELHPSILAFHGATRQQDGQLVTSGGRVLVLVGHALELEDAVAHVYREAARVKFQDVYLRTDIGQRPAPVLEGTW</sequence>
<evidence type="ECO:0000256" key="10">
    <source>
        <dbReference type="ARBA" id="ARBA00042242"/>
    </source>
</evidence>
<dbReference type="PROSITE" id="PS50975">
    <property type="entry name" value="ATP_GRASP"/>
    <property type="match status" value="1"/>
</dbReference>
<evidence type="ECO:0000256" key="13">
    <source>
        <dbReference type="PROSITE-ProRule" id="PRU00409"/>
    </source>
</evidence>
<dbReference type="Pfam" id="PF02844">
    <property type="entry name" value="GARS_N"/>
    <property type="match status" value="1"/>
</dbReference>
<dbReference type="SMART" id="SM01210">
    <property type="entry name" value="GARS_C"/>
    <property type="match status" value="1"/>
</dbReference>
<dbReference type="SUPFAM" id="SSF56059">
    <property type="entry name" value="Glutathione synthetase ATP-binding domain-like"/>
    <property type="match status" value="1"/>
</dbReference>
<evidence type="ECO:0000256" key="2">
    <source>
        <dbReference type="ARBA" id="ARBA00001946"/>
    </source>
</evidence>
<dbReference type="Pfam" id="PF01071">
    <property type="entry name" value="GARS_A"/>
    <property type="match status" value="1"/>
</dbReference>
<keyword evidence="16" id="KW-1185">Reference proteome</keyword>
<evidence type="ECO:0000259" key="14">
    <source>
        <dbReference type="PROSITE" id="PS50975"/>
    </source>
</evidence>
<dbReference type="InterPro" id="IPR000115">
    <property type="entry name" value="PRibGlycinamide_synth"/>
</dbReference>
<dbReference type="Pfam" id="PF02843">
    <property type="entry name" value="GARS_C"/>
    <property type="match status" value="1"/>
</dbReference>
<dbReference type="PANTHER" id="PTHR43472:SF1">
    <property type="entry name" value="PHOSPHORIBOSYLAMINE--GLYCINE LIGASE, CHLOROPLASTIC"/>
    <property type="match status" value="1"/>
</dbReference>
<comment type="cofactor">
    <cofactor evidence="1">
        <name>Mn(2+)</name>
        <dbReference type="ChEBI" id="CHEBI:29035"/>
    </cofactor>
</comment>
<dbReference type="InterPro" id="IPR020561">
    <property type="entry name" value="PRibGlycinamid_synth_ATP-grasp"/>
</dbReference>
<comment type="cofactor">
    <cofactor evidence="2">
        <name>Mg(2+)</name>
        <dbReference type="ChEBI" id="CHEBI:18420"/>
    </cofactor>
</comment>